<dbReference type="Gene3D" id="1.10.10.10">
    <property type="entry name" value="Winged helix-like DNA-binding domain superfamily/Winged helix DNA-binding domain"/>
    <property type="match status" value="1"/>
</dbReference>
<feature type="domain" description="OmpR/PhoB-type" evidence="9">
    <location>
        <begin position="127"/>
        <end position="223"/>
    </location>
</feature>
<dbReference type="Gene3D" id="6.10.250.690">
    <property type="match status" value="1"/>
</dbReference>
<feature type="DNA-binding region" description="OmpR/PhoB-type" evidence="7">
    <location>
        <begin position="127"/>
        <end position="223"/>
    </location>
</feature>
<dbReference type="PANTHER" id="PTHR48111:SF73">
    <property type="entry name" value="ALKALINE PHOSPHATASE SYNTHESIS TRANSCRIPTIONAL REGULATORY PROTEIN PHOP"/>
    <property type="match status" value="1"/>
</dbReference>
<name>A0ABW9Y063_9BACL</name>
<evidence type="ECO:0000256" key="6">
    <source>
        <dbReference type="PROSITE-ProRule" id="PRU00169"/>
    </source>
</evidence>
<evidence type="ECO:0000313" key="11">
    <source>
        <dbReference type="Proteomes" id="UP000665561"/>
    </source>
</evidence>
<evidence type="ECO:0000256" key="4">
    <source>
        <dbReference type="ARBA" id="ARBA00023125"/>
    </source>
</evidence>
<keyword evidence="4 7" id="KW-0238">DNA-binding</keyword>
<dbReference type="InterPro" id="IPR016032">
    <property type="entry name" value="Sig_transdc_resp-reg_C-effctor"/>
</dbReference>
<dbReference type="InterPro" id="IPR036388">
    <property type="entry name" value="WH-like_DNA-bd_sf"/>
</dbReference>
<dbReference type="CDD" id="cd17574">
    <property type="entry name" value="REC_OmpR"/>
    <property type="match status" value="1"/>
</dbReference>
<evidence type="ECO:0000259" key="9">
    <source>
        <dbReference type="PROSITE" id="PS51755"/>
    </source>
</evidence>
<feature type="domain" description="Response regulatory" evidence="8">
    <location>
        <begin position="4"/>
        <end position="117"/>
    </location>
</feature>
<proteinExistence type="predicted"/>
<evidence type="ECO:0000313" key="10">
    <source>
        <dbReference type="EMBL" id="NBD27869.1"/>
    </source>
</evidence>
<keyword evidence="5" id="KW-0804">Transcription</keyword>
<dbReference type="SMART" id="SM00862">
    <property type="entry name" value="Trans_reg_C"/>
    <property type="match status" value="1"/>
</dbReference>
<protein>
    <submittedName>
        <fullName evidence="10">Response regulator</fullName>
    </submittedName>
</protein>
<dbReference type="Pfam" id="PF00072">
    <property type="entry name" value="Response_reg"/>
    <property type="match status" value="1"/>
</dbReference>
<dbReference type="PROSITE" id="PS51755">
    <property type="entry name" value="OMPR_PHOB"/>
    <property type="match status" value="1"/>
</dbReference>
<dbReference type="PANTHER" id="PTHR48111">
    <property type="entry name" value="REGULATOR OF RPOS"/>
    <property type="match status" value="1"/>
</dbReference>
<dbReference type="InterPro" id="IPR001867">
    <property type="entry name" value="OmpR/PhoB-type_DNA-bd"/>
</dbReference>
<evidence type="ECO:0000256" key="2">
    <source>
        <dbReference type="ARBA" id="ARBA00023012"/>
    </source>
</evidence>
<accession>A0ABW9Y063</accession>
<dbReference type="SMART" id="SM00448">
    <property type="entry name" value="REC"/>
    <property type="match status" value="1"/>
</dbReference>
<feature type="modified residue" description="4-aspartylphosphate" evidence="6">
    <location>
        <position position="53"/>
    </location>
</feature>
<dbReference type="PROSITE" id="PS50110">
    <property type="entry name" value="RESPONSE_REGULATORY"/>
    <property type="match status" value="1"/>
</dbReference>
<evidence type="ECO:0000259" key="8">
    <source>
        <dbReference type="PROSITE" id="PS50110"/>
    </source>
</evidence>
<dbReference type="Gene3D" id="3.40.50.2300">
    <property type="match status" value="1"/>
</dbReference>
<comment type="caution">
    <text evidence="10">The sequence shown here is derived from an EMBL/GenBank/DDBJ whole genome shotgun (WGS) entry which is preliminary data.</text>
</comment>
<gene>
    <name evidence="10" type="ORF">GT019_28720</name>
</gene>
<dbReference type="SUPFAM" id="SSF46894">
    <property type="entry name" value="C-terminal effector domain of the bipartite response regulators"/>
    <property type="match status" value="1"/>
</dbReference>
<dbReference type="SUPFAM" id="SSF52172">
    <property type="entry name" value="CheY-like"/>
    <property type="match status" value="1"/>
</dbReference>
<evidence type="ECO:0000256" key="7">
    <source>
        <dbReference type="PROSITE-ProRule" id="PRU01091"/>
    </source>
</evidence>
<dbReference type="InterPro" id="IPR001789">
    <property type="entry name" value="Sig_transdc_resp-reg_receiver"/>
</dbReference>
<organism evidence="10 11">
    <name type="scientific">Paenibacillus glycinis</name>
    <dbReference type="NCBI Taxonomy" id="2697035"/>
    <lineage>
        <taxon>Bacteria</taxon>
        <taxon>Bacillati</taxon>
        <taxon>Bacillota</taxon>
        <taxon>Bacilli</taxon>
        <taxon>Bacillales</taxon>
        <taxon>Paenibacillaceae</taxon>
        <taxon>Paenibacillus</taxon>
    </lineage>
</organism>
<keyword evidence="1 6" id="KW-0597">Phosphoprotein</keyword>
<dbReference type="EMBL" id="JAAAMV010000032">
    <property type="protein sequence ID" value="NBD27869.1"/>
    <property type="molecule type" value="Genomic_DNA"/>
</dbReference>
<keyword evidence="2" id="KW-0902">Two-component regulatory system</keyword>
<evidence type="ECO:0000256" key="3">
    <source>
        <dbReference type="ARBA" id="ARBA00023015"/>
    </source>
</evidence>
<keyword evidence="11" id="KW-1185">Reference proteome</keyword>
<evidence type="ECO:0000256" key="1">
    <source>
        <dbReference type="ARBA" id="ARBA00022553"/>
    </source>
</evidence>
<dbReference type="Proteomes" id="UP000665561">
    <property type="component" value="Unassembled WGS sequence"/>
</dbReference>
<dbReference type="Pfam" id="PF00486">
    <property type="entry name" value="Trans_reg_C"/>
    <property type="match status" value="1"/>
</dbReference>
<dbReference type="InterPro" id="IPR011006">
    <property type="entry name" value="CheY-like_superfamily"/>
</dbReference>
<sequence>MLTRVMIVEDEARLRELLYDYLSEEGFEVAEARNGSEALERFAQTPADAVILDIMMPFLDGYAVCREIRKRSNAVIVMLTARSEEMDKLYGYELGADDYVTKPFSAKVLIAKVRALLKRAGAGAGEEPGFRLEGLEIRERACEMYVDNEPVSLTPKEFELLLHLVKNRNIVLSRDAILDQVWGIEYDGDGRTVDTHIKRLRQKMHRYAAHIATVRGNGYVFRVKL</sequence>
<dbReference type="CDD" id="cd00383">
    <property type="entry name" value="trans_reg_C"/>
    <property type="match status" value="1"/>
</dbReference>
<dbReference type="InterPro" id="IPR039420">
    <property type="entry name" value="WalR-like"/>
</dbReference>
<evidence type="ECO:0000256" key="5">
    <source>
        <dbReference type="ARBA" id="ARBA00023163"/>
    </source>
</evidence>
<keyword evidence="3" id="KW-0805">Transcription regulation</keyword>
<reference evidence="10 11" key="1">
    <citation type="submission" date="2020-01" db="EMBL/GenBank/DDBJ databases">
        <title>Paenibacillus soybeanensis sp. nov. isolated from the nodules of soybean (Glycine max(L.) Merr).</title>
        <authorList>
            <person name="Wang H."/>
        </authorList>
    </citation>
    <scope>NUCLEOTIDE SEQUENCE [LARGE SCALE GENOMIC DNA]</scope>
    <source>
        <strain evidence="10 11">T1</strain>
    </source>
</reference>